<evidence type="ECO:0000313" key="2">
    <source>
        <dbReference type="Proteomes" id="UP001162060"/>
    </source>
</evidence>
<protein>
    <submittedName>
        <fullName evidence="1">Uncharacterized protein</fullName>
    </submittedName>
</protein>
<proteinExistence type="predicted"/>
<dbReference type="Proteomes" id="UP001162060">
    <property type="component" value="Unassembled WGS sequence"/>
</dbReference>
<name>A0AAV1U8T8_9STRA</name>
<dbReference type="AlphaFoldDB" id="A0AAV1U8T8"/>
<evidence type="ECO:0000313" key="1">
    <source>
        <dbReference type="EMBL" id="CAK7930068.1"/>
    </source>
</evidence>
<sequence length="174" mass="19319">MDQLRSNFMRVSFFEKDQTITTIRHINGAAFTRTMTTADRFASEWQPILGVVHHRLQRPQLEAAFDAFVQVPASRCLSAFDNGMLIWVISLTEVITAIKGLNRHKAAGMDGLNNDFFKDFQAVMAPAMVAIGNELLRGGQPPPSFLKGLIIPLRKQVDSQDATDYSPIAILQSG</sequence>
<comment type="caution">
    <text evidence="1">The sequence shown here is derived from an EMBL/GenBank/DDBJ whole genome shotgun (WGS) entry which is preliminary data.</text>
</comment>
<organism evidence="1 2">
    <name type="scientific">Peronospora matthiolae</name>
    <dbReference type="NCBI Taxonomy" id="2874970"/>
    <lineage>
        <taxon>Eukaryota</taxon>
        <taxon>Sar</taxon>
        <taxon>Stramenopiles</taxon>
        <taxon>Oomycota</taxon>
        <taxon>Peronosporomycetes</taxon>
        <taxon>Peronosporales</taxon>
        <taxon>Peronosporaceae</taxon>
        <taxon>Peronospora</taxon>
    </lineage>
</organism>
<dbReference type="EMBL" id="CAKLBY020000160">
    <property type="protein sequence ID" value="CAK7930068.1"/>
    <property type="molecule type" value="Genomic_DNA"/>
</dbReference>
<accession>A0AAV1U8T8</accession>
<reference evidence="1" key="1">
    <citation type="submission" date="2024-01" db="EMBL/GenBank/DDBJ databases">
        <authorList>
            <person name="Webb A."/>
        </authorList>
    </citation>
    <scope>NUCLEOTIDE SEQUENCE</scope>
    <source>
        <strain evidence="1">Pm1</strain>
    </source>
</reference>
<gene>
    <name evidence="1" type="ORF">PM001_LOCUS15218</name>
</gene>